<feature type="region of interest" description="Disordered" evidence="1">
    <location>
        <begin position="141"/>
        <end position="161"/>
    </location>
</feature>
<sequence length="172" mass="18773">MSVEGIRSVGLTEPARLTNPSKLYSCIVMELCLGLFLLTAYEYIGQESKAALLELTPGREVIPDTTAPAVPVGFAGATSQDRVSVVWQSNKESDLAGYNLYVSTDSGSNWILEGQLYPNLTSYTFTNLSYEVSYNRLSRAKRAPHVTPRASHGATLTKKGPSPNWCKGPFLH</sequence>
<dbReference type="STRING" id="1850517.A8708_32795"/>
<evidence type="ECO:0000313" key="3">
    <source>
        <dbReference type="Proteomes" id="UP000078454"/>
    </source>
</evidence>
<dbReference type="Proteomes" id="UP000078454">
    <property type="component" value="Unassembled WGS sequence"/>
</dbReference>
<name>A0A198A3S4_9BACL</name>
<keyword evidence="3" id="KW-1185">Reference proteome</keyword>
<dbReference type="InterPro" id="IPR013783">
    <property type="entry name" value="Ig-like_fold"/>
</dbReference>
<evidence type="ECO:0008006" key="4">
    <source>
        <dbReference type="Google" id="ProtNLM"/>
    </source>
</evidence>
<organism evidence="2 3">
    <name type="scientific">Paenibacillus oryzisoli</name>
    <dbReference type="NCBI Taxonomy" id="1850517"/>
    <lineage>
        <taxon>Bacteria</taxon>
        <taxon>Bacillati</taxon>
        <taxon>Bacillota</taxon>
        <taxon>Bacilli</taxon>
        <taxon>Bacillales</taxon>
        <taxon>Paenibacillaceae</taxon>
        <taxon>Paenibacillus</taxon>
    </lineage>
</organism>
<protein>
    <recommendedName>
        <fullName evidence="4">Fibronectin type-III domain-containing protein</fullName>
    </recommendedName>
</protein>
<evidence type="ECO:0000256" key="1">
    <source>
        <dbReference type="SAM" id="MobiDB-lite"/>
    </source>
</evidence>
<comment type="caution">
    <text evidence="2">The sequence shown here is derived from an EMBL/GenBank/DDBJ whole genome shotgun (WGS) entry which is preliminary data.</text>
</comment>
<dbReference type="CDD" id="cd00063">
    <property type="entry name" value="FN3"/>
    <property type="match status" value="1"/>
</dbReference>
<proteinExistence type="predicted"/>
<dbReference type="RefSeq" id="WP_068667840.1">
    <property type="nucleotide sequence ID" value="NZ_LYPB01000080.1"/>
</dbReference>
<dbReference type="AlphaFoldDB" id="A0A198A3S4"/>
<dbReference type="Gene3D" id="2.60.40.10">
    <property type="entry name" value="Immunoglobulins"/>
    <property type="match status" value="1"/>
</dbReference>
<dbReference type="SUPFAM" id="SSF49265">
    <property type="entry name" value="Fibronectin type III"/>
    <property type="match status" value="1"/>
</dbReference>
<gene>
    <name evidence="2" type="ORF">A8708_32795</name>
</gene>
<accession>A0A198A3S4</accession>
<evidence type="ECO:0000313" key="2">
    <source>
        <dbReference type="EMBL" id="OAS15772.1"/>
    </source>
</evidence>
<dbReference type="InterPro" id="IPR003961">
    <property type="entry name" value="FN3_dom"/>
</dbReference>
<dbReference type="EMBL" id="LYPB01000080">
    <property type="protein sequence ID" value="OAS15772.1"/>
    <property type="molecule type" value="Genomic_DNA"/>
</dbReference>
<dbReference type="InterPro" id="IPR036116">
    <property type="entry name" value="FN3_sf"/>
</dbReference>
<reference evidence="2 3" key="1">
    <citation type="submission" date="2016-05" db="EMBL/GenBank/DDBJ databases">
        <title>Paenibacillus sp. 1ZS3-15 nov., isolated from the rhizosphere soil.</title>
        <authorList>
            <person name="Zhang X.X."/>
            <person name="Zhang J."/>
        </authorList>
    </citation>
    <scope>NUCLEOTIDE SEQUENCE [LARGE SCALE GENOMIC DNA]</scope>
    <source>
        <strain evidence="2 3">1ZS3-15</strain>
    </source>
</reference>